<accession>A0A813REL4</accession>
<name>A0A813REL4_9BILA</name>
<reference evidence="10" key="1">
    <citation type="submission" date="2021-02" db="EMBL/GenBank/DDBJ databases">
        <authorList>
            <person name="Nowell W R."/>
        </authorList>
    </citation>
    <scope>NUCLEOTIDE SEQUENCE</scope>
</reference>
<dbReference type="GO" id="GO:0005739">
    <property type="term" value="C:mitochondrion"/>
    <property type="evidence" value="ECO:0007669"/>
    <property type="project" value="UniProtKB-SubCell"/>
</dbReference>
<dbReference type="PANTHER" id="PTHR42808">
    <property type="entry name" value="HYDROXYSTEROID DEHYDROGENASE-LIKE PROTEIN 2"/>
    <property type="match status" value="1"/>
</dbReference>
<keyword evidence="6" id="KW-0496">Mitochondrion</keyword>
<evidence type="ECO:0000313" key="10">
    <source>
        <dbReference type="EMBL" id="CAF0781060.1"/>
    </source>
</evidence>
<dbReference type="GO" id="GO:0005777">
    <property type="term" value="C:peroxisome"/>
    <property type="evidence" value="ECO:0007669"/>
    <property type="project" value="UniProtKB-SubCell"/>
</dbReference>
<gene>
    <name evidence="11" type="ORF">OKA104_LOCUS12447</name>
    <name evidence="10" type="ORF">VCS650_LOCUS2933</name>
</gene>
<dbReference type="Pfam" id="PF02036">
    <property type="entry name" value="SCP2"/>
    <property type="match status" value="1"/>
</dbReference>
<evidence type="ECO:0000256" key="7">
    <source>
        <dbReference type="ARBA" id="ARBA00023140"/>
    </source>
</evidence>
<evidence type="ECO:0000256" key="3">
    <source>
        <dbReference type="ARBA" id="ARBA00006484"/>
    </source>
</evidence>
<dbReference type="InterPro" id="IPR036291">
    <property type="entry name" value="NAD(P)-bd_dom_sf"/>
</dbReference>
<keyword evidence="4" id="KW-0521">NADP</keyword>
<evidence type="ECO:0000313" key="11">
    <source>
        <dbReference type="EMBL" id="CAF3700303.1"/>
    </source>
</evidence>
<proteinExistence type="inferred from homology"/>
<dbReference type="Gene3D" id="3.30.1050.10">
    <property type="entry name" value="SCP2 sterol-binding domain"/>
    <property type="match status" value="1"/>
</dbReference>
<dbReference type="SUPFAM" id="SSF51735">
    <property type="entry name" value="NAD(P)-binding Rossmann-fold domains"/>
    <property type="match status" value="1"/>
</dbReference>
<organism evidence="10 12">
    <name type="scientific">Adineta steineri</name>
    <dbReference type="NCBI Taxonomy" id="433720"/>
    <lineage>
        <taxon>Eukaryota</taxon>
        <taxon>Metazoa</taxon>
        <taxon>Spiralia</taxon>
        <taxon>Gnathifera</taxon>
        <taxon>Rotifera</taxon>
        <taxon>Eurotatoria</taxon>
        <taxon>Bdelloidea</taxon>
        <taxon>Adinetida</taxon>
        <taxon>Adinetidae</taxon>
        <taxon>Adineta</taxon>
    </lineage>
</organism>
<evidence type="ECO:0000313" key="12">
    <source>
        <dbReference type="Proteomes" id="UP000663891"/>
    </source>
</evidence>
<comment type="subcellular location">
    <subcellularLocation>
        <location evidence="1">Mitochondrion</location>
    </subcellularLocation>
    <subcellularLocation>
        <location evidence="2">Peroxisome</location>
    </subcellularLocation>
</comment>
<evidence type="ECO:0000256" key="8">
    <source>
        <dbReference type="ARBA" id="ARBA00040243"/>
    </source>
</evidence>
<dbReference type="FunFam" id="3.40.50.720:FF:000301">
    <property type="entry name" value="Hydroxysteroid dehydrogenase like 2"/>
    <property type="match status" value="1"/>
</dbReference>
<dbReference type="EMBL" id="CAJNON010000015">
    <property type="protein sequence ID" value="CAF0781060.1"/>
    <property type="molecule type" value="Genomic_DNA"/>
</dbReference>
<dbReference type="OrthoDB" id="5327538at2759"/>
<feature type="domain" description="SCP2" evidence="9">
    <location>
        <begin position="312"/>
        <end position="409"/>
    </location>
</feature>
<keyword evidence="5" id="KW-0560">Oxidoreductase</keyword>
<dbReference type="InterPro" id="IPR002347">
    <property type="entry name" value="SDR_fam"/>
</dbReference>
<dbReference type="PANTHER" id="PTHR42808:SF3">
    <property type="entry name" value="HYDROXYSTEROID DEHYDROGENASE-LIKE PROTEIN 2"/>
    <property type="match status" value="1"/>
</dbReference>
<dbReference type="Pfam" id="PF00106">
    <property type="entry name" value="adh_short"/>
    <property type="match status" value="1"/>
</dbReference>
<dbReference type="Gene3D" id="3.40.50.720">
    <property type="entry name" value="NAD(P)-binding Rossmann-like Domain"/>
    <property type="match status" value="1"/>
</dbReference>
<dbReference type="AlphaFoldDB" id="A0A813REL4"/>
<sequence length="417" mass="45900">MPSLAGKTIFITGASRGIGKQIALRCAKDKANIIIAAKTAEPHPKLPGTIYTAAEEIEKAGGKCLPCVVDVRDEEQVTKAFEQAVQKFGGIDILINNASAISLTDTLSTPMKRYDLMHSINAREIFLTISHLFLGSKVAIPYLKKSSNPHILMNSPPISLNPFWFKSHVAYAVAKYNMSLFALGLSAELRESGIAVNTLWPKTAIDTDAIKLIAGGDYHKRCRRPEIMADAAYAILTQDSRSCTGNFFIDETLLRQQGVTDFDQYAVIPGTTDFMLISFCDENLSQMQREKSSMSEKKSETNASGGTANVEQIFDRIKTLLNPELLKQINSVYTFDLQGDRWYLDMKNDNGSVGQGEPPSGKAQCTFKMSKSDFQSMFIGKLKPTAAFMGGKLKIEGDLPTALKLEKLLNQMVKSKL</sequence>
<dbReference type="SUPFAM" id="SSF55718">
    <property type="entry name" value="SCP-like"/>
    <property type="match status" value="1"/>
</dbReference>
<evidence type="ECO:0000256" key="5">
    <source>
        <dbReference type="ARBA" id="ARBA00023002"/>
    </source>
</evidence>
<dbReference type="PRINTS" id="PR00081">
    <property type="entry name" value="GDHRDH"/>
</dbReference>
<comment type="similarity">
    <text evidence="3">Belongs to the short-chain dehydrogenases/reductases (SDR) family.</text>
</comment>
<evidence type="ECO:0000256" key="6">
    <source>
        <dbReference type="ARBA" id="ARBA00023128"/>
    </source>
</evidence>
<dbReference type="Proteomes" id="UP000663891">
    <property type="component" value="Unassembled WGS sequence"/>
</dbReference>
<dbReference type="InterPro" id="IPR003033">
    <property type="entry name" value="SCP2_sterol-bd_dom"/>
</dbReference>
<comment type="caution">
    <text evidence="10">The sequence shown here is derived from an EMBL/GenBank/DDBJ whole genome shotgun (WGS) entry which is preliminary data.</text>
</comment>
<evidence type="ECO:0000259" key="9">
    <source>
        <dbReference type="Pfam" id="PF02036"/>
    </source>
</evidence>
<dbReference type="GO" id="GO:0016491">
    <property type="term" value="F:oxidoreductase activity"/>
    <property type="evidence" value="ECO:0007669"/>
    <property type="project" value="UniProtKB-KW"/>
</dbReference>
<protein>
    <recommendedName>
        <fullName evidence="8">Hydroxysteroid dehydrogenase-like protein 2</fullName>
    </recommendedName>
</protein>
<dbReference type="Proteomes" id="UP000663881">
    <property type="component" value="Unassembled WGS sequence"/>
</dbReference>
<evidence type="ECO:0000256" key="2">
    <source>
        <dbReference type="ARBA" id="ARBA00004275"/>
    </source>
</evidence>
<dbReference type="NCBIfam" id="NF006133">
    <property type="entry name" value="PRK08278.1"/>
    <property type="match status" value="1"/>
</dbReference>
<keyword evidence="7" id="KW-0576">Peroxisome</keyword>
<dbReference type="InterPro" id="IPR036527">
    <property type="entry name" value="SCP2_sterol-bd_dom_sf"/>
</dbReference>
<evidence type="ECO:0000256" key="1">
    <source>
        <dbReference type="ARBA" id="ARBA00004173"/>
    </source>
</evidence>
<dbReference type="InterPro" id="IPR051935">
    <property type="entry name" value="HSDL2"/>
</dbReference>
<dbReference type="EMBL" id="CAJOAY010000600">
    <property type="protein sequence ID" value="CAF3700303.1"/>
    <property type="molecule type" value="Genomic_DNA"/>
</dbReference>
<evidence type="ECO:0000256" key="4">
    <source>
        <dbReference type="ARBA" id="ARBA00022857"/>
    </source>
</evidence>
<dbReference type="CDD" id="cd09762">
    <property type="entry name" value="HSDL2_SDR_c"/>
    <property type="match status" value="1"/>
</dbReference>